<keyword evidence="1" id="KW-0732">Signal</keyword>
<dbReference type="Proteomes" id="UP001204953">
    <property type="component" value="Unassembled WGS sequence"/>
</dbReference>
<accession>A0AAE3GV32</accession>
<dbReference type="AlphaFoldDB" id="A0AAE3GV32"/>
<proteinExistence type="predicted"/>
<dbReference type="Pfam" id="PF07589">
    <property type="entry name" value="PEP-CTERM"/>
    <property type="match status" value="1"/>
</dbReference>
<protein>
    <submittedName>
        <fullName evidence="3">PEP-CTERM sorting domain-containing protein</fullName>
    </submittedName>
</protein>
<evidence type="ECO:0000259" key="2">
    <source>
        <dbReference type="Pfam" id="PF07589"/>
    </source>
</evidence>
<dbReference type="RefSeq" id="WP_254013373.1">
    <property type="nucleotide sequence ID" value="NZ_JAMZMM010000222.1"/>
</dbReference>
<gene>
    <name evidence="3" type="ORF">NJ959_19495</name>
</gene>
<keyword evidence="4" id="KW-1185">Reference proteome</keyword>
<organism evidence="3 4">
    <name type="scientific">Limnofasciculus baicalensis BBK-W-15</name>
    <dbReference type="NCBI Taxonomy" id="2699891"/>
    <lineage>
        <taxon>Bacteria</taxon>
        <taxon>Bacillati</taxon>
        <taxon>Cyanobacteriota</taxon>
        <taxon>Cyanophyceae</taxon>
        <taxon>Coleofasciculales</taxon>
        <taxon>Coleofasciculaceae</taxon>
        <taxon>Limnofasciculus</taxon>
        <taxon>Limnofasciculus baicalensis</taxon>
    </lineage>
</organism>
<dbReference type="NCBIfam" id="TIGR02595">
    <property type="entry name" value="PEP_CTERM"/>
    <property type="match status" value="1"/>
</dbReference>
<evidence type="ECO:0000256" key="1">
    <source>
        <dbReference type="SAM" id="SignalP"/>
    </source>
</evidence>
<feature type="signal peptide" evidence="1">
    <location>
        <begin position="1"/>
        <end position="29"/>
    </location>
</feature>
<reference evidence="3" key="1">
    <citation type="submission" date="2022-06" db="EMBL/GenBank/DDBJ databases">
        <title>New cyanobacteria of genus Symplocastrum in benthos of Lake Baikal.</title>
        <authorList>
            <person name="Sorokovikova E."/>
            <person name="Tikhonova I."/>
            <person name="Krasnopeev A."/>
            <person name="Evseev P."/>
            <person name="Gladkikh A."/>
            <person name="Belykh O."/>
        </authorList>
    </citation>
    <scope>NUCLEOTIDE SEQUENCE</scope>
    <source>
        <strain evidence="3">BBK-W-15</strain>
    </source>
</reference>
<evidence type="ECO:0000313" key="4">
    <source>
        <dbReference type="Proteomes" id="UP001204953"/>
    </source>
</evidence>
<sequence>MKRQNLFAIACVATTAAATLVGNVGSASAALTGEFSFFGSATNPATSVTVTANSISFFANPVGPAPSAQTSSSNPGQILILEDSQTGSFIPFTTGSLFGSFTTSDSSLTNNSPLTFSTGIGNPANLLLDLGTPGGDTFTVNNVLNLNMVSAGSFINYIVTVNGFFTSATGEQTSGEGAFTIQRGAETFSNLTFSSTFMTKAVPEPTALAGLGLVAGLLAVSRRRKADHN</sequence>
<evidence type="ECO:0000313" key="3">
    <source>
        <dbReference type="EMBL" id="MCP2730617.1"/>
    </source>
</evidence>
<name>A0AAE3GV32_9CYAN</name>
<dbReference type="EMBL" id="JAMZMM010000222">
    <property type="protein sequence ID" value="MCP2730617.1"/>
    <property type="molecule type" value="Genomic_DNA"/>
</dbReference>
<dbReference type="InterPro" id="IPR013424">
    <property type="entry name" value="Ice-binding_C"/>
</dbReference>
<comment type="caution">
    <text evidence="3">The sequence shown here is derived from an EMBL/GenBank/DDBJ whole genome shotgun (WGS) entry which is preliminary data.</text>
</comment>
<feature type="chain" id="PRO_5041996247" evidence="1">
    <location>
        <begin position="30"/>
        <end position="229"/>
    </location>
</feature>
<feature type="domain" description="Ice-binding protein C-terminal" evidence="2">
    <location>
        <begin position="201"/>
        <end position="225"/>
    </location>
</feature>